<proteinExistence type="inferred from homology"/>
<comment type="similarity">
    <text evidence="3">Belongs to the FPP/GGPP synthase family.</text>
</comment>
<organism evidence="4 5">
    <name type="scientific">Dictyobacter vulcani</name>
    <dbReference type="NCBI Taxonomy" id="2607529"/>
    <lineage>
        <taxon>Bacteria</taxon>
        <taxon>Bacillati</taxon>
        <taxon>Chloroflexota</taxon>
        <taxon>Ktedonobacteria</taxon>
        <taxon>Ktedonobacterales</taxon>
        <taxon>Dictyobacteraceae</taxon>
        <taxon>Dictyobacter</taxon>
    </lineage>
</organism>
<dbReference type="GO" id="GO:0008299">
    <property type="term" value="P:isoprenoid biosynthetic process"/>
    <property type="evidence" value="ECO:0007669"/>
    <property type="project" value="InterPro"/>
</dbReference>
<evidence type="ECO:0000256" key="2">
    <source>
        <dbReference type="ARBA" id="ARBA00022842"/>
    </source>
</evidence>
<dbReference type="SFLD" id="SFLDS00005">
    <property type="entry name" value="Isoprenoid_Synthase_Type_I"/>
    <property type="match status" value="1"/>
</dbReference>
<dbReference type="InterPro" id="IPR000092">
    <property type="entry name" value="Polyprenyl_synt"/>
</dbReference>
<protein>
    <submittedName>
        <fullName evidence="4">Polyprenyl synthetase</fullName>
    </submittedName>
</protein>
<evidence type="ECO:0000313" key="4">
    <source>
        <dbReference type="EMBL" id="GER86734.1"/>
    </source>
</evidence>
<sequence length="348" mass="38167">MLSAVATASGGAALDAYYGQMQYHLGWVDAQLAPTRSNPGKLLRPTLLLLAYEAVGAWGLAGMAEEEDTGYLQRAMPAAVSVELTHNFSLIHDDIEDGDTERRHRPTMWKVWGIPQAINTGDGMFGLARYALWGVLEHDVEGDIAARLGVVLDQTVLEIAEGQYLDISFEQRQDISVSMYIDMIGRKTAALMRGSAKMGAMIGTRDANAIQRLASFGQAIGIAFQVRDDLLGVWATSAELGKTQAGDVYRRKKSLPILHALEHANPHDLQALQAIYQQEGPITSAQVEQVLDIFTRTQTQAYCRNFLQQQCDAAYEALNNVPQVTSPVSARAINDMKTMVQYIEAATH</sequence>
<dbReference type="SUPFAM" id="SSF48576">
    <property type="entry name" value="Terpenoid synthases"/>
    <property type="match status" value="1"/>
</dbReference>
<dbReference type="SFLD" id="SFLDG01017">
    <property type="entry name" value="Polyprenyl_Transferase_Like"/>
    <property type="match status" value="1"/>
</dbReference>
<dbReference type="EMBL" id="BKZW01000001">
    <property type="protein sequence ID" value="GER86734.1"/>
    <property type="molecule type" value="Genomic_DNA"/>
</dbReference>
<dbReference type="Pfam" id="PF00348">
    <property type="entry name" value="polyprenyl_synt"/>
    <property type="match status" value="1"/>
</dbReference>
<dbReference type="PROSITE" id="PS00723">
    <property type="entry name" value="POLYPRENYL_SYNTHASE_1"/>
    <property type="match status" value="1"/>
</dbReference>
<dbReference type="PROSITE" id="PS00444">
    <property type="entry name" value="POLYPRENYL_SYNTHASE_2"/>
    <property type="match status" value="1"/>
</dbReference>
<dbReference type="PANTHER" id="PTHR12001">
    <property type="entry name" value="GERANYLGERANYL PYROPHOSPHATE SYNTHASE"/>
    <property type="match status" value="1"/>
</dbReference>
<evidence type="ECO:0000256" key="3">
    <source>
        <dbReference type="RuleBase" id="RU004466"/>
    </source>
</evidence>
<evidence type="ECO:0000256" key="1">
    <source>
        <dbReference type="ARBA" id="ARBA00022723"/>
    </source>
</evidence>
<dbReference type="CDD" id="cd00685">
    <property type="entry name" value="Trans_IPPS_HT"/>
    <property type="match status" value="1"/>
</dbReference>
<dbReference type="InterPro" id="IPR033749">
    <property type="entry name" value="Polyprenyl_synt_CS"/>
</dbReference>
<reference evidence="4 5" key="1">
    <citation type="submission" date="2019-10" db="EMBL/GenBank/DDBJ databases">
        <title>Dictyobacter vulcani sp. nov., within the class Ktedonobacteria, isolated from soil of volcanic Mt. Zao.</title>
        <authorList>
            <person name="Zheng Y."/>
            <person name="Wang C.M."/>
            <person name="Sakai Y."/>
            <person name="Abe K."/>
            <person name="Yokota A."/>
            <person name="Yabe S."/>
        </authorList>
    </citation>
    <scope>NUCLEOTIDE SEQUENCE [LARGE SCALE GENOMIC DNA]</scope>
    <source>
        <strain evidence="4 5">W12</strain>
    </source>
</reference>
<dbReference type="GO" id="GO:0004659">
    <property type="term" value="F:prenyltransferase activity"/>
    <property type="evidence" value="ECO:0007669"/>
    <property type="project" value="InterPro"/>
</dbReference>
<gene>
    <name evidence="4" type="ORF">KDW_08960</name>
</gene>
<comment type="caution">
    <text evidence="4">The sequence shown here is derived from an EMBL/GenBank/DDBJ whole genome shotgun (WGS) entry which is preliminary data.</text>
</comment>
<dbReference type="Proteomes" id="UP000326912">
    <property type="component" value="Unassembled WGS sequence"/>
</dbReference>
<evidence type="ECO:0000313" key="5">
    <source>
        <dbReference type="Proteomes" id="UP000326912"/>
    </source>
</evidence>
<keyword evidence="3" id="KW-0808">Transferase</keyword>
<keyword evidence="1" id="KW-0479">Metal-binding</keyword>
<dbReference type="PANTHER" id="PTHR12001:SF86">
    <property type="entry name" value="GERANYLGERANYL DIPHOSPHATE SYNTHASE"/>
    <property type="match status" value="1"/>
</dbReference>
<keyword evidence="5" id="KW-1185">Reference proteome</keyword>
<dbReference type="InterPro" id="IPR008949">
    <property type="entry name" value="Isoprenoid_synthase_dom_sf"/>
</dbReference>
<dbReference type="AlphaFoldDB" id="A0A5J4KCU5"/>
<dbReference type="Gene3D" id="1.10.600.10">
    <property type="entry name" value="Farnesyl Diphosphate Synthase"/>
    <property type="match status" value="1"/>
</dbReference>
<keyword evidence="2" id="KW-0460">Magnesium</keyword>
<dbReference type="GO" id="GO:0046872">
    <property type="term" value="F:metal ion binding"/>
    <property type="evidence" value="ECO:0007669"/>
    <property type="project" value="UniProtKB-KW"/>
</dbReference>
<accession>A0A5J4KCU5</accession>
<name>A0A5J4KCU5_9CHLR</name>